<name>A0A2I0LA78_PUNGR</name>
<keyword evidence="2" id="KW-1185">Reference proteome</keyword>
<dbReference type="Proteomes" id="UP000233551">
    <property type="component" value="Unassembled WGS sequence"/>
</dbReference>
<evidence type="ECO:0000313" key="1">
    <source>
        <dbReference type="EMBL" id="PKI77560.1"/>
    </source>
</evidence>
<comment type="caution">
    <text evidence="1">The sequence shown here is derived from an EMBL/GenBank/DDBJ whole genome shotgun (WGS) entry which is preliminary data.</text>
</comment>
<accession>A0A2I0LA78</accession>
<gene>
    <name evidence="1" type="ORF">CRG98_002014</name>
</gene>
<organism evidence="1 2">
    <name type="scientific">Punica granatum</name>
    <name type="common">Pomegranate</name>
    <dbReference type="NCBI Taxonomy" id="22663"/>
    <lineage>
        <taxon>Eukaryota</taxon>
        <taxon>Viridiplantae</taxon>
        <taxon>Streptophyta</taxon>
        <taxon>Embryophyta</taxon>
        <taxon>Tracheophyta</taxon>
        <taxon>Spermatophyta</taxon>
        <taxon>Magnoliopsida</taxon>
        <taxon>eudicotyledons</taxon>
        <taxon>Gunneridae</taxon>
        <taxon>Pentapetalae</taxon>
        <taxon>rosids</taxon>
        <taxon>malvids</taxon>
        <taxon>Myrtales</taxon>
        <taxon>Lythraceae</taxon>
        <taxon>Punica</taxon>
    </lineage>
</organism>
<proteinExistence type="predicted"/>
<dbReference type="AlphaFoldDB" id="A0A2I0LA78"/>
<protein>
    <submittedName>
        <fullName evidence="1">Uncharacterized protein</fullName>
    </submittedName>
</protein>
<dbReference type="EMBL" id="PGOL01000089">
    <property type="protein sequence ID" value="PKI77560.1"/>
    <property type="molecule type" value="Genomic_DNA"/>
</dbReference>
<sequence>MGENRQLIRALTVTSCLSVRHSVVNHACQPGTSSSMLLPDTHWRGLTTAVVAGNGPPMTRHRSILQPITTGMVVGAEIEPRPPGGSLSLGVSALSISLSLFDSHFLELGGQIWVTTGTTLSVLRCAQTVEQPPANNFLLFFSSCMWAACPRPDLGLARDEGKAQRASRHSCNRHL</sequence>
<evidence type="ECO:0000313" key="2">
    <source>
        <dbReference type="Proteomes" id="UP000233551"/>
    </source>
</evidence>
<reference evidence="1 2" key="1">
    <citation type="submission" date="2017-11" db="EMBL/GenBank/DDBJ databases">
        <title>De-novo sequencing of pomegranate (Punica granatum L.) genome.</title>
        <authorList>
            <person name="Akparov Z."/>
            <person name="Amiraslanov A."/>
            <person name="Hajiyeva S."/>
            <person name="Abbasov M."/>
            <person name="Kaur K."/>
            <person name="Hamwieh A."/>
            <person name="Solovyev V."/>
            <person name="Salamov A."/>
            <person name="Braich B."/>
            <person name="Kosarev P."/>
            <person name="Mahmoud A."/>
            <person name="Hajiyev E."/>
            <person name="Babayeva S."/>
            <person name="Izzatullayeva V."/>
            <person name="Mammadov A."/>
            <person name="Mammadov A."/>
            <person name="Sharifova S."/>
            <person name="Ojaghi J."/>
            <person name="Eynullazada K."/>
            <person name="Bayramov B."/>
            <person name="Abdulazimova A."/>
            <person name="Shahmuradov I."/>
        </authorList>
    </citation>
    <scope>NUCLEOTIDE SEQUENCE [LARGE SCALE GENOMIC DNA]</scope>
    <source>
        <strain evidence="2">cv. AG2017</strain>
        <tissue evidence="1">Leaf</tissue>
    </source>
</reference>